<feature type="region of interest" description="Disordered" evidence="1">
    <location>
        <begin position="30"/>
        <end position="50"/>
    </location>
</feature>
<evidence type="ECO:0000256" key="1">
    <source>
        <dbReference type="SAM" id="MobiDB-lite"/>
    </source>
</evidence>
<gene>
    <name evidence="2" type="primary">SUOX</name>
</gene>
<sequence>MMVTMCSQTPWPQSGTCEVFSAMPGIVSMSMSPHEHGKEPPPPLSPPISLTASEKSFPPFNFLDHNSGLPKPYPSTHIAHFTQGPSLFGHYVTYPSWPLNLCQEV</sequence>
<dbReference type="OrthoDB" id="10051395at2759"/>
<reference evidence="2" key="1">
    <citation type="journal article" date="2013" name="PLoS ONE">
        <title>Direct detection of alternative open reading frames translation products in human significantly expands the proteome.</title>
        <authorList>
            <person name="Vanderperre B."/>
            <person name="Lucier J.-F."/>
            <person name="Motard J."/>
            <person name="Tremblay G."/>
            <person name="Vanderperre S."/>
            <person name="Wisztorski M."/>
            <person name="Salzet M."/>
            <person name="Boisvert F.-M."/>
            <person name="Roucou X."/>
        </authorList>
    </citation>
    <scope>NUCLEOTIDE SEQUENCE</scope>
</reference>
<dbReference type="ChiTaRS" id="SUOX">
    <property type="organism name" value="human"/>
</dbReference>
<dbReference type="EMBL" id="HF583487">
    <property type="protein sequence ID" value="CCQ42984.1"/>
    <property type="molecule type" value="Genomic_DNA"/>
</dbReference>
<dbReference type="AlphaFoldDB" id="L8E787"/>
<organism evidence="2">
    <name type="scientific">Homo sapiens</name>
    <name type="common">Human</name>
    <dbReference type="NCBI Taxonomy" id="9606"/>
    <lineage>
        <taxon>Eukaryota</taxon>
        <taxon>Metazoa</taxon>
        <taxon>Chordata</taxon>
        <taxon>Craniata</taxon>
        <taxon>Vertebrata</taxon>
        <taxon>Euteleostomi</taxon>
        <taxon>Mammalia</taxon>
        <taxon>Eutheria</taxon>
        <taxon>Euarchontoglires</taxon>
        <taxon>Primates</taxon>
        <taxon>Haplorrhini</taxon>
        <taxon>Catarrhini</taxon>
        <taxon>Hominidae</taxon>
        <taxon>Homo</taxon>
    </lineage>
</organism>
<proteinExistence type="predicted"/>
<accession>L8E787</accession>
<evidence type="ECO:0000313" key="2">
    <source>
        <dbReference type="EMBL" id="CCQ42984.1"/>
    </source>
</evidence>
<name>L8E787_HUMAN</name>
<protein>
    <submittedName>
        <fullName evidence="2">Alternative protein SUOX</fullName>
    </submittedName>
</protein>